<evidence type="ECO:0000256" key="9">
    <source>
        <dbReference type="ARBA" id="ARBA00023136"/>
    </source>
</evidence>
<dbReference type="PANTHER" id="PTHR12317">
    <property type="entry name" value="DIACYLGLYCEROL O-ACYLTRANSFERASE"/>
    <property type="match status" value="1"/>
</dbReference>
<dbReference type="EMBL" id="EF087000">
    <property type="protein sequence ID" value="ABK26256.1"/>
    <property type="molecule type" value="mRNA"/>
</dbReference>
<dbReference type="GO" id="GO:0019432">
    <property type="term" value="P:triglyceride biosynthetic process"/>
    <property type="evidence" value="ECO:0007669"/>
    <property type="project" value="TreeGrafter"/>
</dbReference>
<keyword evidence="10" id="KW-0012">Acyltransferase</keyword>
<evidence type="ECO:0000256" key="3">
    <source>
        <dbReference type="ARBA" id="ARBA00022516"/>
    </source>
</evidence>
<dbReference type="SUPFAM" id="SSF69593">
    <property type="entry name" value="Glycerol-3-phosphate (1)-acyltransferase"/>
    <property type="match status" value="1"/>
</dbReference>
<feature type="transmembrane region" description="Helical" evidence="11">
    <location>
        <begin position="32"/>
        <end position="54"/>
    </location>
</feature>
<evidence type="ECO:0000313" key="12">
    <source>
        <dbReference type="EMBL" id="ABK26256.1"/>
    </source>
</evidence>
<evidence type="ECO:0000256" key="1">
    <source>
        <dbReference type="ARBA" id="ARBA00004477"/>
    </source>
</evidence>
<keyword evidence="5 11" id="KW-0812">Transmembrane</keyword>
<feature type="transmembrane region" description="Helical" evidence="11">
    <location>
        <begin position="60"/>
        <end position="76"/>
    </location>
</feature>
<accession>A9P045</accession>
<dbReference type="AlphaFoldDB" id="A9P045"/>
<evidence type="ECO:0000256" key="5">
    <source>
        <dbReference type="ARBA" id="ARBA00022692"/>
    </source>
</evidence>
<dbReference type="InterPro" id="IPR007130">
    <property type="entry name" value="DAGAT"/>
</dbReference>
<evidence type="ECO:0000256" key="6">
    <source>
        <dbReference type="ARBA" id="ARBA00022824"/>
    </source>
</evidence>
<proteinExistence type="evidence at transcript level"/>
<evidence type="ECO:0000256" key="10">
    <source>
        <dbReference type="ARBA" id="ARBA00023315"/>
    </source>
</evidence>
<dbReference type="EC" id="2.3.1.-" evidence="11"/>
<keyword evidence="8" id="KW-0443">Lipid metabolism</keyword>
<reference evidence="12" key="1">
    <citation type="journal article" date="2008" name="BMC Genomics">
        <title>A conifer genomics resource of 200,000 spruce (Picea spp.) ESTs and 6,464 high-quality, sequence-finished full-length cDNAs for Sitka spruce (Picea sitchensis).</title>
        <authorList>
            <person name="Ralph S.G."/>
            <person name="Chun H.J."/>
            <person name="Kolosova N."/>
            <person name="Cooper D."/>
            <person name="Oddy C."/>
            <person name="Ritland C.E."/>
            <person name="Kirkpatrick R."/>
            <person name="Moore R."/>
            <person name="Barber S."/>
            <person name="Holt R.A."/>
            <person name="Jones S.J."/>
            <person name="Marra M.A."/>
            <person name="Douglas C.J."/>
            <person name="Ritland K."/>
            <person name="Bohlmann J."/>
        </authorList>
    </citation>
    <scope>NUCLEOTIDE SEQUENCE</scope>
    <source>
        <tissue evidence="12">Green portion of the leader tissue</tissue>
    </source>
</reference>
<organism evidence="12">
    <name type="scientific">Picea sitchensis</name>
    <name type="common">Sitka spruce</name>
    <name type="synonym">Pinus sitchensis</name>
    <dbReference type="NCBI Taxonomy" id="3332"/>
    <lineage>
        <taxon>Eukaryota</taxon>
        <taxon>Viridiplantae</taxon>
        <taxon>Streptophyta</taxon>
        <taxon>Embryophyta</taxon>
        <taxon>Tracheophyta</taxon>
        <taxon>Spermatophyta</taxon>
        <taxon>Pinopsida</taxon>
        <taxon>Pinidae</taxon>
        <taxon>Conifers I</taxon>
        <taxon>Pinales</taxon>
        <taxon>Pinaceae</taxon>
        <taxon>Picea</taxon>
    </lineage>
</organism>
<dbReference type="GO" id="GO:0005789">
    <property type="term" value="C:endoplasmic reticulum membrane"/>
    <property type="evidence" value="ECO:0007669"/>
    <property type="project" value="UniProtKB-SubCell"/>
</dbReference>
<sequence>MEGEIRHEQILDRPEPTRIVSSSQSRYGFRSLVALIMWLGTIHFDAILVLLSLIFLPSTWAFLVLGSLVILMVIPVDENSKWGNRLARFICYHATSYFPVTLIVEDMKAFDSNRSYVFAVEPHSVLPIGIVALCNHTGYMPLPRIKALASSAIFYTPILRHIWSWLGLVAASRKNFVKYLNSGFSCIVIPGGVREIFYMEYGTEVAFLRRRHGFVRVAIETGCPLVPVFCFGQTEAYRWWRPRGELYNHLARAIRFTPLVFWGKFGSPIPYRRPLQVVVGKPIEVKRNPQPSNEEVVEIHTKFVSALQDLFERHKVPAGYEDTHLRVL</sequence>
<protein>
    <recommendedName>
        <fullName evidence="11">Acyltransferase</fullName>
        <ecNumber evidence="11">2.3.1.-</ecNumber>
    </recommendedName>
</protein>
<comment type="subcellular location">
    <subcellularLocation>
        <location evidence="1 11">Endoplasmic reticulum membrane</location>
        <topology evidence="1 11">Multi-pass membrane protein</topology>
    </subcellularLocation>
</comment>
<keyword evidence="7 11" id="KW-1133">Transmembrane helix</keyword>
<keyword evidence="4 11" id="KW-0808">Transferase</keyword>
<evidence type="ECO:0000256" key="11">
    <source>
        <dbReference type="RuleBase" id="RU367023"/>
    </source>
</evidence>
<keyword evidence="6 11" id="KW-0256">Endoplasmic reticulum</keyword>
<dbReference type="OMA" id="IMGVACT"/>
<dbReference type="PANTHER" id="PTHR12317:SF63">
    <property type="entry name" value="DIACYLGLYCEROL O-ACYLTRANSFERASE 2"/>
    <property type="match status" value="1"/>
</dbReference>
<keyword evidence="3" id="KW-0444">Lipid biosynthesis</keyword>
<keyword evidence="9 11" id="KW-0472">Membrane</keyword>
<dbReference type="GO" id="GO:0004144">
    <property type="term" value="F:diacylglycerol O-acyltransferase activity"/>
    <property type="evidence" value="ECO:0007669"/>
    <property type="project" value="TreeGrafter"/>
</dbReference>
<evidence type="ECO:0000256" key="8">
    <source>
        <dbReference type="ARBA" id="ARBA00023098"/>
    </source>
</evidence>
<comment type="similarity">
    <text evidence="2 11">Belongs to the diacylglycerol acyltransferase family.</text>
</comment>
<dbReference type="CDD" id="cd07987">
    <property type="entry name" value="LPLAT_MGAT-like"/>
    <property type="match status" value="1"/>
</dbReference>
<evidence type="ECO:0000256" key="2">
    <source>
        <dbReference type="ARBA" id="ARBA00005420"/>
    </source>
</evidence>
<dbReference type="Pfam" id="PF03982">
    <property type="entry name" value="DAGAT"/>
    <property type="match status" value="1"/>
</dbReference>
<name>A9P045_PICSI</name>
<evidence type="ECO:0000256" key="4">
    <source>
        <dbReference type="ARBA" id="ARBA00022679"/>
    </source>
</evidence>
<evidence type="ECO:0000256" key="7">
    <source>
        <dbReference type="ARBA" id="ARBA00022989"/>
    </source>
</evidence>